<evidence type="ECO:0000313" key="1">
    <source>
        <dbReference type="EMBL" id="VFK30648.1"/>
    </source>
</evidence>
<proteinExistence type="predicted"/>
<accession>A0A450XND8</accession>
<dbReference type="EMBL" id="CAADGH010000020">
    <property type="protein sequence ID" value="VFK75365.1"/>
    <property type="molecule type" value="Genomic_DNA"/>
</dbReference>
<dbReference type="EMBL" id="CAADFQ010000017">
    <property type="protein sequence ID" value="VFK30648.1"/>
    <property type="molecule type" value="Genomic_DNA"/>
</dbReference>
<reference evidence="1" key="1">
    <citation type="submission" date="2019-02" db="EMBL/GenBank/DDBJ databases">
        <authorList>
            <person name="Gruber-Vodicka R. H."/>
            <person name="Seah K. B. B."/>
        </authorList>
    </citation>
    <scope>NUCLEOTIDE SEQUENCE</scope>
    <source>
        <strain evidence="2">BECK_BZ198</strain>
        <strain evidence="1">BECK_BZ199</strain>
    </source>
</reference>
<dbReference type="AlphaFoldDB" id="A0A450XND8"/>
<protein>
    <submittedName>
        <fullName evidence="1">Uncharacterized protein</fullName>
    </submittedName>
</protein>
<organism evidence="1">
    <name type="scientific">Candidatus Kentrum sp. MB</name>
    <dbReference type="NCBI Taxonomy" id="2138164"/>
    <lineage>
        <taxon>Bacteria</taxon>
        <taxon>Pseudomonadati</taxon>
        <taxon>Pseudomonadota</taxon>
        <taxon>Gammaproteobacteria</taxon>
        <taxon>Candidatus Kentrum</taxon>
    </lineage>
</organism>
<sequence length="95" mass="10939">MLKKIKDPSLRFGMTEICHFERSEKSRNLSFFGVMETLFMNVRSERAENGRFGKSYTRNSNLLYQNGASAIFGPGTVIPVTAQKVIEKLWIRKYA</sequence>
<gene>
    <name evidence="2" type="ORF">BECKMB1821H_GA0114242_102040</name>
    <name evidence="1" type="ORF">BECKMB1821I_GA0114274_10172</name>
</gene>
<name>A0A450XND8_9GAMM</name>
<evidence type="ECO:0000313" key="2">
    <source>
        <dbReference type="EMBL" id="VFK75365.1"/>
    </source>
</evidence>